<dbReference type="EMBL" id="CADCTX010000636">
    <property type="protein sequence ID" value="CAA9335796.1"/>
    <property type="molecule type" value="Genomic_DNA"/>
</dbReference>
<reference evidence="2" key="1">
    <citation type="submission" date="2020-02" db="EMBL/GenBank/DDBJ databases">
        <authorList>
            <person name="Meier V. D."/>
        </authorList>
    </citation>
    <scope>NUCLEOTIDE SEQUENCE</scope>
    <source>
        <strain evidence="2">AVDCRST_MAG40</strain>
    </source>
</reference>
<sequence>MVDRRDRRADHRSSNDEQGVEVAGYGGRASPSSREPNGYPYPSGGKQYP</sequence>
<feature type="compositionally biased region" description="Basic and acidic residues" evidence="1">
    <location>
        <begin position="1"/>
        <end position="15"/>
    </location>
</feature>
<protein>
    <submittedName>
        <fullName evidence="2">Uncharacterized protein</fullName>
    </submittedName>
</protein>
<organism evidence="2">
    <name type="scientific">uncultured Gemmatimonadaceae bacterium</name>
    <dbReference type="NCBI Taxonomy" id="246130"/>
    <lineage>
        <taxon>Bacteria</taxon>
        <taxon>Pseudomonadati</taxon>
        <taxon>Gemmatimonadota</taxon>
        <taxon>Gemmatimonadia</taxon>
        <taxon>Gemmatimonadales</taxon>
        <taxon>Gemmatimonadaceae</taxon>
        <taxon>environmental samples</taxon>
    </lineage>
</organism>
<evidence type="ECO:0000313" key="2">
    <source>
        <dbReference type="EMBL" id="CAA9335796.1"/>
    </source>
</evidence>
<accession>A0A6J4LLW1</accession>
<proteinExistence type="predicted"/>
<dbReference type="AlphaFoldDB" id="A0A6J4LLW1"/>
<gene>
    <name evidence="2" type="ORF">AVDCRST_MAG40-2154</name>
</gene>
<feature type="region of interest" description="Disordered" evidence="1">
    <location>
        <begin position="1"/>
        <end position="49"/>
    </location>
</feature>
<name>A0A6J4LLW1_9BACT</name>
<evidence type="ECO:0000256" key="1">
    <source>
        <dbReference type="SAM" id="MobiDB-lite"/>
    </source>
</evidence>